<dbReference type="EMBL" id="CP001028">
    <property type="protein sequence ID" value="ACB69109.1"/>
    <property type="molecule type" value="Genomic_DNA"/>
</dbReference>
<evidence type="ECO:0000313" key="2">
    <source>
        <dbReference type="Proteomes" id="UP000001680"/>
    </source>
</evidence>
<dbReference type="Proteomes" id="UP000001680">
    <property type="component" value="Plasmid pBMC401"/>
</dbReference>
<protein>
    <submittedName>
        <fullName evidence="1">Uncharacterized protein</fullName>
    </submittedName>
</protein>
<geneLocation type="plasmid" evidence="1 2">
    <name>pBMC401</name>
</geneLocation>
<gene>
    <name evidence="1" type="ordered locus">BamMC406_6707</name>
</gene>
<proteinExistence type="predicted"/>
<name>B1Z6N2_BURA4</name>
<reference evidence="2" key="1">
    <citation type="submission" date="2008-04" db="EMBL/GenBank/DDBJ databases">
        <title>Complete sequence of plasmid 1 of Burkholderia ambifaria MC40-6.</title>
        <authorList>
            <person name="Copeland A."/>
            <person name="Lucas S."/>
            <person name="Lapidus A."/>
            <person name="Glavina del Rio T."/>
            <person name="Dalin E."/>
            <person name="Tice H."/>
            <person name="Pitluck S."/>
            <person name="Chain P."/>
            <person name="Malfatti S."/>
            <person name="Shin M."/>
            <person name="Vergez L."/>
            <person name="Lang D."/>
            <person name="Schmutz J."/>
            <person name="Larimer F."/>
            <person name="Land M."/>
            <person name="Hauser L."/>
            <person name="Kyrpides N."/>
            <person name="Lykidis A."/>
            <person name="Ramette A."/>
            <person name="Konstantinidis K."/>
            <person name="Tiedje J."/>
            <person name="Richardson P."/>
        </authorList>
    </citation>
    <scope>NUCLEOTIDE SEQUENCE [LARGE SCALE GENOMIC DNA]</scope>
    <source>
        <strain evidence="2">MC40-6</strain>
        <plasmid evidence="2">pBMC401</plasmid>
    </source>
</reference>
<organism evidence="1 2">
    <name type="scientific">Burkholderia ambifaria (strain MC40-6)</name>
    <dbReference type="NCBI Taxonomy" id="398577"/>
    <lineage>
        <taxon>Bacteria</taxon>
        <taxon>Pseudomonadati</taxon>
        <taxon>Pseudomonadota</taxon>
        <taxon>Betaproteobacteria</taxon>
        <taxon>Burkholderiales</taxon>
        <taxon>Burkholderiaceae</taxon>
        <taxon>Burkholderia</taxon>
        <taxon>Burkholderia cepacia complex</taxon>
    </lineage>
</organism>
<sequence>MLRSTDGLCRYVGVVHASMREPHGLGEHVMATASNGKITDWMTAVSDSACLKNDGTYLKRPVSLGFVGGPWLHVGDRVVLRSIK</sequence>
<dbReference type="KEGG" id="bac:BamMC406_6707"/>
<accession>B1Z6N2</accession>
<keyword evidence="1" id="KW-0614">Plasmid</keyword>
<dbReference type="RefSeq" id="WP_012367342.1">
    <property type="nucleotide sequence ID" value="NC_010553.1"/>
</dbReference>
<dbReference type="AlphaFoldDB" id="B1Z6N2"/>
<dbReference type="HOGENOM" id="CLU_2521142_0_0_4"/>
<evidence type="ECO:0000313" key="1">
    <source>
        <dbReference type="EMBL" id="ACB69109.1"/>
    </source>
</evidence>